<comment type="caution">
    <text evidence="3">The sequence shown here is derived from an EMBL/GenBank/DDBJ whole genome shotgun (WGS) entry which is preliminary data.</text>
</comment>
<feature type="region of interest" description="Disordered" evidence="2">
    <location>
        <begin position="193"/>
        <end position="235"/>
    </location>
</feature>
<keyword evidence="1" id="KW-0175">Coiled coil</keyword>
<sequence>MQSEEQRLIDGLFSRLKQAEAQSAPRDATAEGLIAQHVQAQPAAPYYMAQTILIQEAAIKQLNERLQTLESEVTQLQASKPASGGFLAGLFGGGQPQPQSRVNDPIPGAQHYGRPANPPAGYAAPQAQNYAPGRSGGGFMAGALQTAAGVAGGVVLGNMLMNMFSGTHPQDIVNIIEEPTEPATDDLTQASDAQFLPDDGTDFAATSPNDDWSNADINNDDFSNDDLGGDDDSWV</sequence>
<evidence type="ECO:0000256" key="2">
    <source>
        <dbReference type="SAM" id="MobiDB-lite"/>
    </source>
</evidence>
<dbReference type="Proteomes" id="UP001282336">
    <property type="component" value="Unassembled WGS sequence"/>
</dbReference>
<gene>
    <name evidence="3" type="ORF">SIL20_00665</name>
</gene>
<feature type="coiled-coil region" evidence="1">
    <location>
        <begin position="52"/>
        <end position="79"/>
    </location>
</feature>
<evidence type="ECO:0000313" key="3">
    <source>
        <dbReference type="EMBL" id="MDX6030026.1"/>
    </source>
</evidence>
<evidence type="ECO:0000256" key="1">
    <source>
        <dbReference type="SAM" id="Coils"/>
    </source>
</evidence>
<accession>A0AAJ2VRH9</accession>
<dbReference type="EMBL" id="JAWXRC010000017">
    <property type="protein sequence ID" value="MDX6030026.1"/>
    <property type="molecule type" value="Genomic_DNA"/>
</dbReference>
<dbReference type="Pfam" id="PF09849">
    <property type="entry name" value="DUF2076"/>
    <property type="match status" value="1"/>
</dbReference>
<name>A0AAJ2VRH9_9ENTR</name>
<dbReference type="AlphaFoldDB" id="A0AAJ2VRH9"/>
<protein>
    <submittedName>
        <fullName evidence="3">DUF2076 domain-containing protein</fullName>
    </submittedName>
</protein>
<dbReference type="InterPro" id="IPR018648">
    <property type="entry name" value="DUF2076"/>
</dbReference>
<feature type="compositionally biased region" description="Acidic residues" evidence="2">
    <location>
        <begin position="218"/>
        <end position="235"/>
    </location>
</feature>
<organism evidence="3 4">
    <name type="scientific">Scandinavium lactucae</name>
    <dbReference type="NCBI Taxonomy" id="3095028"/>
    <lineage>
        <taxon>Bacteria</taxon>
        <taxon>Pseudomonadati</taxon>
        <taxon>Pseudomonadota</taxon>
        <taxon>Gammaproteobacteria</taxon>
        <taxon>Enterobacterales</taxon>
        <taxon>Enterobacteriaceae</taxon>
        <taxon>Scandinavium</taxon>
    </lineage>
</organism>
<feature type="region of interest" description="Disordered" evidence="2">
    <location>
        <begin position="87"/>
        <end position="129"/>
    </location>
</feature>
<feature type="compositionally biased region" description="Polar residues" evidence="2">
    <location>
        <begin position="204"/>
        <end position="217"/>
    </location>
</feature>
<dbReference type="RefSeq" id="WP_319626656.1">
    <property type="nucleotide sequence ID" value="NZ_JAWXRB010000001.1"/>
</dbReference>
<reference evidence="3" key="1">
    <citation type="submission" date="2023-11" db="EMBL/GenBank/DDBJ databases">
        <title>Scandinavium wanjuensis sp. nov., isolated from lettuce South Korea.</title>
        <authorList>
            <person name="Park J."/>
            <person name="Park S."/>
            <person name="Oh K.K."/>
            <person name="Cho G.S."/>
            <person name="Franz C.M.A.P."/>
        </authorList>
    </citation>
    <scope>NUCLEOTIDE SEQUENCE</scope>
    <source>
        <strain evidence="3">V105_12</strain>
    </source>
</reference>
<proteinExistence type="predicted"/>
<evidence type="ECO:0000313" key="4">
    <source>
        <dbReference type="Proteomes" id="UP001282336"/>
    </source>
</evidence>